<dbReference type="AlphaFoldDB" id="B1YDR4"/>
<evidence type="ECO:0000313" key="2">
    <source>
        <dbReference type="Proteomes" id="UP000001694"/>
    </source>
</evidence>
<dbReference type="Gene3D" id="3.30.70.3120">
    <property type="match status" value="1"/>
</dbReference>
<protein>
    <submittedName>
        <fullName evidence="1">CRISPR-associated protein Cas5</fullName>
    </submittedName>
</protein>
<dbReference type="STRING" id="444157.Tneu_0995"/>
<dbReference type="eggNOG" id="arCOG02671">
    <property type="taxonomic scope" value="Archaea"/>
</dbReference>
<proteinExistence type="predicted"/>
<dbReference type="Proteomes" id="UP000001694">
    <property type="component" value="Chromosome"/>
</dbReference>
<dbReference type="GeneID" id="6165784"/>
<dbReference type="OrthoDB" id="373752at2157"/>
<reference evidence="1" key="1">
    <citation type="submission" date="2008-03" db="EMBL/GenBank/DDBJ databases">
        <title>Complete sequence of Thermoproteus neutrophilus V24Sta.</title>
        <authorList>
            <consortium name="US DOE Joint Genome Institute"/>
            <person name="Copeland A."/>
            <person name="Lucas S."/>
            <person name="Lapidus A."/>
            <person name="Glavina del Rio T."/>
            <person name="Dalin E."/>
            <person name="Tice H."/>
            <person name="Bruce D."/>
            <person name="Goodwin L."/>
            <person name="Pitluck S."/>
            <person name="Sims D."/>
            <person name="Brettin T."/>
            <person name="Detter J.C."/>
            <person name="Han C."/>
            <person name="Kuske C.R."/>
            <person name="Schmutz J."/>
            <person name="Larimer F."/>
            <person name="Land M."/>
            <person name="Hauser L."/>
            <person name="Kyrpides N."/>
            <person name="Mikhailova N."/>
            <person name="Biddle J.F."/>
            <person name="Zhang Z."/>
            <person name="Fitz-Gibbon S.T."/>
            <person name="Lowe T.M."/>
            <person name="Saltikov C."/>
            <person name="House C.H."/>
            <person name="Richardson P."/>
        </authorList>
    </citation>
    <scope>NUCLEOTIDE SEQUENCE [LARGE SCALE GENOMIC DNA]</scope>
    <source>
        <strain evidence="1">V24Sta</strain>
    </source>
</reference>
<evidence type="ECO:0000313" key="1">
    <source>
        <dbReference type="EMBL" id="ACB39927.1"/>
    </source>
</evidence>
<gene>
    <name evidence="1" type="ordered locus">Tneu_0995</name>
</gene>
<dbReference type="RefSeq" id="WP_012350347.1">
    <property type="nucleotide sequence ID" value="NC_010525.1"/>
</dbReference>
<keyword evidence="2" id="KW-1185">Reference proteome</keyword>
<organism evidence="1 2">
    <name type="scientific">Pyrobaculum neutrophilum (strain DSM 2338 / JCM 9278 / NBRC 100436 / V24Sta)</name>
    <name type="common">Thermoproteus neutrophilus</name>
    <dbReference type="NCBI Taxonomy" id="444157"/>
    <lineage>
        <taxon>Archaea</taxon>
        <taxon>Thermoproteota</taxon>
        <taxon>Thermoprotei</taxon>
        <taxon>Thermoproteales</taxon>
        <taxon>Thermoproteaceae</taxon>
        <taxon>Pyrobaculum</taxon>
    </lineage>
</organism>
<accession>B1YDR4</accession>
<dbReference type="EMBL" id="CP001014">
    <property type="protein sequence ID" value="ACB39927.1"/>
    <property type="molecule type" value="Genomic_DNA"/>
</dbReference>
<dbReference type="InterPro" id="IPR053725">
    <property type="entry name" value="CRISPR_Cas5_sf"/>
</dbReference>
<dbReference type="HOGENOM" id="CLU_1006921_0_0_2"/>
<sequence length="260" mass="28969">MMLVKLDFFSPFVSKPAFLEHGAGPLLPPPTTLLGALGAVAVRPEERFYAPRADFVLFWAPPYTEGVGLYRHYTLMTQKRTRLEKLPKAIEAVLKGREDEVVESGMTARSLIQNFLGVGSRREVYFWGPAYLLVSGGEAEKLAPYIYRVGQKEGLIAATPLRFAVEDLGAREVETRFYIPAGWASECVAVPYYGQVTAQCREEYFFDPRLGLNAERQPFYIPPPMGHIKVRPAKGYTAVKIVPEAGSDLYAILPRGYAEG</sequence>
<name>B1YDR4_PYRNV</name>
<dbReference type="KEGG" id="tne:Tneu_0995"/>